<dbReference type="GO" id="GO:0000981">
    <property type="term" value="F:DNA-binding transcription factor activity, RNA polymerase II-specific"/>
    <property type="evidence" value="ECO:0007669"/>
    <property type="project" value="InterPro"/>
</dbReference>
<evidence type="ECO:0000313" key="12">
    <source>
        <dbReference type="EMBL" id="KAH7272516.1"/>
    </source>
</evidence>
<keyword evidence="7" id="KW-0539">Nucleus</keyword>
<dbReference type="OrthoDB" id="40579at2759"/>
<dbReference type="SUPFAM" id="SSF57667">
    <property type="entry name" value="beta-beta-alpha zinc fingers"/>
    <property type="match status" value="1"/>
</dbReference>
<dbReference type="InterPro" id="IPR000073">
    <property type="entry name" value="AB_hydrolase_1"/>
</dbReference>
<reference evidence="12" key="1">
    <citation type="journal article" date="2021" name="Nat. Commun.">
        <title>Genetic determinants of endophytism in the Arabidopsis root mycobiome.</title>
        <authorList>
            <person name="Mesny F."/>
            <person name="Miyauchi S."/>
            <person name="Thiergart T."/>
            <person name="Pickel B."/>
            <person name="Atanasova L."/>
            <person name="Karlsson M."/>
            <person name="Huettel B."/>
            <person name="Barry K.W."/>
            <person name="Haridas S."/>
            <person name="Chen C."/>
            <person name="Bauer D."/>
            <person name="Andreopoulos W."/>
            <person name="Pangilinan J."/>
            <person name="LaButti K."/>
            <person name="Riley R."/>
            <person name="Lipzen A."/>
            <person name="Clum A."/>
            <person name="Drula E."/>
            <person name="Henrissat B."/>
            <person name="Kohler A."/>
            <person name="Grigoriev I.V."/>
            <person name="Martin F.M."/>
            <person name="Hacquard S."/>
        </authorList>
    </citation>
    <scope>NUCLEOTIDE SEQUENCE</scope>
    <source>
        <strain evidence="12">FSSC 5 MPI-SDFR-AT-0091</strain>
    </source>
</reference>
<evidence type="ECO:0000256" key="7">
    <source>
        <dbReference type="ARBA" id="ARBA00023242"/>
    </source>
</evidence>
<dbReference type="PANTHER" id="PTHR47660:SF2">
    <property type="entry name" value="TRANSCRIPTION FACTOR WITH C2H2 AND ZN(2)-CYS(6) DNA BINDING DOMAIN (EUROFUNG)"/>
    <property type="match status" value="1"/>
</dbReference>
<dbReference type="SMART" id="SM00066">
    <property type="entry name" value="GAL4"/>
    <property type="match status" value="1"/>
</dbReference>
<organism evidence="12 13">
    <name type="scientific">Fusarium solani</name>
    <name type="common">Filamentous fungus</name>
    <dbReference type="NCBI Taxonomy" id="169388"/>
    <lineage>
        <taxon>Eukaryota</taxon>
        <taxon>Fungi</taxon>
        <taxon>Dikarya</taxon>
        <taxon>Ascomycota</taxon>
        <taxon>Pezizomycotina</taxon>
        <taxon>Sordariomycetes</taxon>
        <taxon>Hypocreomycetidae</taxon>
        <taxon>Hypocreales</taxon>
        <taxon>Nectriaceae</taxon>
        <taxon>Fusarium</taxon>
        <taxon>Fusarium solani species complex</taxon>
    </lineage>
</organism>
<keyword evidence="5" id="KW-0805">Transcription regulation</keyword>
<dbReference type="PROSITE" id="PS50157">
    <property type="entry name" value="ZINC_FINGER_C2H2_2"/>
    <property type="match status" value="2"/>
</dbReference>
<dbReference type="InterPro" id="IPR036864">
    <property type="entry name" value="Zn2-C6_fun-type_DNA-bd_sf"/>
</dbReference>
<dbReference type="PROSITE" id="PS00463">
    <property type="entry name" value="ZN2_CY6_FUNGAL_1"/>
    <property type="match status" value="1"/>
</dbReference>
<keyword evidence="6" id="KW-0804">Transcription</keyword>
<dbReference type="Proteomes" id="UP000736672">
    <property type="component" value="Unassembled WGS sequence"/>
</dbReference>
<evidence type="ECO:0000256" key="5">
    <source>
        <dbReference type="ARBA" id="ARBA00023015"/>
    </source>
</evidence>
<evidence type="ECO:0000256" key="9">
    <source>
        <dbReference type="SAM" id="MobiDB-lite"/>
    </source>
</evidence>
<dbReference type="Pfam" id="PF00096">
    <property type="entry name" value="zf-C2H2"/>
    <property type="match status" value="1"/>
</dbReference>
<evidence type="ECO:0000256" key="6">
    <source>
        <dbReference type="ARBA" id="ARBA00023163"/>
    </source>
</evidence>
<evidence type="ECO:0000256" key="8">
    <source>
        <dbReference type="PROSITE-ProRule" id="PRU00042"/>
    </source>
</evidence>
<feature type="compositionally biased region" description="Low complexity" evidence="9">
    <location>
        <begin position="76"/>
        <end position="85"/>
    </location>
</feature>
<dbReference type="Gene3D" id="3.30.160.60">
    <property type="entry name" value="Classic Zinc Finger"/>
    <property type="match status" value="1"/>
</dbReference>
<dbReference type="Pfam" id="PF00172">
    <property type="entry name" value="Zn_clus"/>
    <property type="match status" value="1"/>
</dbReference>
<feature type="compositionally biased region" description="Polar residues" evidence="9">
    <location>
        <begin position="1"/>
        <end position="10"/>
    </location>
</feature>
<feature type="compositionally biased region" description="Polar residues" evidence="9">
    <location>
        <begin position="246"/>
        <end position="272"/>
    </location>
</feature>
<dbReference type="InterPro" id="IPR001138">
    <property type="entry name" value="Zn2Cys6_DnaBD"/>
</dbReference>
<proteinExistence type="predicted"/>
<evidence type="ECO:0000256" key="4">
    <source>
        <dbReference type="ARBA" id="ARBA00022833"/>
    </source>
</evidence>
<evidence type="ECO:0000259" key="11">
    <source>
        <dbReference type="PROSITE" id="PS50157"/>
    </source>
</evidence>
<gene>
    <name evidence="12" type="ORF">B0J15DRAFT_386941</name>
</gene>
<dbReference type="Pfam" id="PF12146">
    <property type="entry name" value="Hydrolase_4"/>
    <property type="match status" value="1"/>
</dbReference>
<dbReference type="SUPFAM" id="SSF57701">
    <property type="entry name" value="Zn2/Cys6 DNA-binding domain"/>
    <property type="match status" value="1"/>
</dbReference>
<evidence type="ECO:0000313" key="13">
    <source>
        <dbReference type="Proteomes" id="UP000736672"/>
    </source>
</evidence>
<keyword evidence="3 8" id="KW-0863">Zinc-finger</keyword>
<dbReference type="InterPro" id="IPR022742">
    <property type="entry name" value="Hydrolase_4"/>
</dbReference>
<accession>A0A9P9L1Z2</accession>
<name>A0A9P9L1Z2_FUSSL</name>
<keyword evidence="13" id="KW-1185">Reference proteome</keyword>
<evidence type="ECO:0000259" key="10">
    <source>
        <dbReference type="PROSITE" id="PS50048"/>
    </source>
</evidence>
<dbReference type="PANTHER" id="PTHR47660">
    <property type="entry name" value="TRANSCRIPTION FACTOR WITH C2H2 AND ZN(2)-CYS(6) DNA BINDING DOMAIN (EUROFUNG)-RELATED-RELATED"/>
    <property type="match status" value="1"/>
</dbReference>
<dbReference type="InterPro" id="IPR029058">
    <property type="entry name" value="AB_hydrolase_fold"/>
</dbReference>
<dbReference type="GO" id="GO:0008270">
    <property type="term" value="F:zinc ion binding"/>
    <property type="evidence" value="ECO:0007669"/>
    <property type="project" value="UniProtKB-KW"/>
</dbReference>
<dbReference type="EMBL" id="JAGTJS010000003">
    <property type="protein sequence ID" value="KAH7272516.1"/>
    <property type="molecule type" value="Genomic_DNA"/>
</dbReference>
<keyword evidence="2" id="KW-0677">Repeat</keyword>
<protein>
    <submittedName>
        <fullName evidence="12">Uncharacterized protein</fullName>
    </submittedName>
</protein>
<keyword evidence="4" id="KW-0862">Zinc</keyword>
<sequence>MSGPSLSSLSHILDPPRPNPDPTSAPNTASAPVLFASSQPYPPPSAPGVALGARPFNPAAIGQPSSAPTTTPPNPVSAAPSSAVNRAHTGPSLYACGDCGRRYSRPEHLQRHVQTHTLGRRFACGVCGKTFARADLKKRHETNHENDSSKKRRRATTSPSAGRVTHACKACASARVKCQEEKPCQRCVRRGLTCVSAEAGSAAAMHLMHLSANGHSNTPYGDERENTSFSADYPMAGMPDSTLQVHHSVERTSSLEQTPPLNSDSGQLSTPDTVGDHAIPDGLAPKLEPGAGGPVAVDRLPFCDFLRDVLYEQQQFDHSAKMAENQGLAVLNFCDDSNLELSDMDFGLLDHWNTDGMTDTLPVQQETPETDNSVDIAQMRQSLVNAWDVSPWRWDPVANDNAYGEQANLPVPNRDVASIQAQAAKKGLQKVVDQKLDLSARDRVLAVVLSACRPDSMSNRISSSFPSADVMDTMVHIFLNSHTNQVSEWIHFPSFKLNEQEPEWIAGAAVGGAVLAPVSTLRKFGYALQESVRLVMPNRFEMNNETILNIGLIQAIILGQDAGLWSGNRRKMEIAECHVNIPVTMMRYRGKLQRSSYPLISVDPADEGAILEQKWRSWIEMEKWKRLVFHCFLRDSQQSMTALTNPVMSYAELTLPLPAAKELWYAKTAKEWKGLYLEREAGQTKRAPSVGDLLYDVNLLPTNRHRVDVQFSTAIYLHAFWALILEFRCLSSACRTRTYTTSAIGGYGSLLGSRHQQLVQDLQAFQSTTATWPEISAQERLVLNQLMMNLHVSLDDLQLFAGKEGEDQARRVYPVLQKWTETTDSRAAVSCAGQVLRFAKLFPAGHLKNFYAVGIHHAALALWTYGVVTRASRRQNATLPLEKVYLDDPESIVMQRFITLGQGRPIIRGPGGREGASEAAIEDPKTSMEAAYEVLRTNFSNGQSTAPAIVENLCVLIRQLGNAAWAVGCPALVATTTVLATVSFLALARALLYPARPSRIRNPLSEGVYAKSRADETRHLVYQPDQFPGARDVETPYGSMRVYEFGPEDGEKVLFVHGISTPCVTLAPLANAIAKRGYRVMLFDLFGRGFSDGVADLPHDARLYVSQMLLALASSPLAWTGNGAFRLVGYSLGGGIAVHFANAFPDLVRDLVLLAPAGLIRAASFGHVSRFLFQTGLVPERILAVATRRRLQQPIAASARQPDKTAIESITTPPPVAVAEAEVVPASGERVTPLEQRVMEYVRWQVVNHHGFVPAFMSSIRFAPLTEQHQAWEKLAKRPPGTTAILLAAADEIINVEDYRRDALPLVGGEDKVRWRVLPGSHDFVMTHVDGILREIDDMWHVKA</sequence>
<dbReference type="InterPro" id="IPR036236">
    <property type="entry name" value="Znf_C2H2_sf"/>
</dbReference>
<dbReference type="InterPro" id="IPR007219">
    <property type="entry name" value="XnlR_reg_dom"/>
</dbReference>
<evidence type="ECO:0000256" key="3">
    <source>
        <dbReference type="ARBA" id="ARBA00022771"/>
    </source>
</evidence>
<feature type="region of interest" description="Disordered" evidence="9">
    <location>
        <begin position="246"/>
        <end position="273"/>
    </location>
</feature>
<feature type="domain" description="C2H2-type" evidence="11">
    <location>
        <begin position="122"/>
        <end position="149"/>
    </location>
</feature>
<dbReference type="PROSITE" id="PS50048">
    <property type="entry name" value="ZN2_CY6_FUNGAL_2"/>
    <property type="match status" value="1"/>
</dbReference>
<feature type="region of interest" description="Disordered" evidence="9">
    <location>
        <begin position="138"/>
        <end position="161"/>
    </location>
</feature>
<dbReference type="PROSITE" id="PS00028">
    <property type="entry name" value="ZINC_FINGER_C2H2_1"/>
    <property type="match status" value="2"/>
</dbReference>
<dbReference type="CDD" id="cd00067">
    <property type="entry name" value="GAL4"/>
    <property type="match status" value="1"/>
</dbReference>
<dbReference type="GO" id="GO:0003677">
    <property type="term" value="F:DNA binding"/>
    <property type="evidence" value="ECO:0007669"/>
    <property type="project" value="InterPro"/>
</dbReference>
<comment type="caution">
    <text evidence="12">The sequence shown here is derived from an EMBL/GenBank/DDBJ whole genome shotgun (WGS) entry which is preliminary data.</text>
</comment>
<keyword evidence="1" id="KW-0479">Metal-binding</keyword>
<dbReference type="SMART" id="SM00355">
    <property type="entry name" value="ZnF_C2H2"/>
    <property type="match status" value="2"/>
</dbReference>
<evidence type="ECO:0000256" key="1">
    <source>
        <dbReference type="ARBA" id="ARBA00022723"/>
    </source>
</evidence>
<feature type="region of interest" description="Disordered" evidence="9">
    <location>
        <begin position="1"/>
        <end position="87"/>
    </location>
</feature>
<dbReference type="Pfam" id="PF04082">
    <property type="entry name" value="Fungal_trans"/>
    <property type="match status" value="1"/>
</dbReference>
<dbReference type="SUPFAM" id="SSF53474">
    <property type="entry name" value="alpha/beta-Hydrolases"/>
    <property type="match status" value="1"/>
</dbReference>
<feature type="domain" description="C2H2-type" evidence="11">
    <location>
        <begin position="94"/>
        <end position="121"/>
    </location>
</feature>
<dbReference type="Gene3D" id="4.10.240.10">
    <property type="entry name" value="Zn(2)-C6 fungal-type DNA-binding domain"/>
    <property type="match status" value="1"/>
</dbReference>
<dbReference type="Gene3D" id="3.40.50.1820">
    <property type="entry name" value="alpha/beta hydrolase"/>
    <property type="match status" value="1"/>
</dbReference>
<evidence type="ECO:0000256" key="2">
    <source>
        <dbReference type="ARBA" id="ARBA00022737"/>
    </source>
</evidence>
<dbReference type="InterPro" id="IPR013087">
    <property type="entry name" value="Znf_C2H2_type"/>
</dbReference>
<dbReference type="FunFam" id="3.30.160.60:FF:000100">
    <property type="entry name" value="Zinc finger 45-like"/>
    <property type="match status" value="1"/>
</dbReference>
<dbReference type="PRINTS" id="PR00111">
    <property type="entry name" value="ABHYDROLASE"/>
</dbReference>
<dbReference type="GO" id="GO:0006351">
    <property type="term" value="P:DNA-templated transcription"/>
    <property type="evidence" value="ECO:0007669"/>
    <property type="project" value="InterPro"/>
</dbReference>
<feature type="domain" description="Zn(2)-C6 fungal-type" evidence="10">
    <location>
        <begin position="167"/>
        <end position="196"/>
    </location>
</feature>